<dbReference type="EMBL" id="ANLA01000020">
    <property type="protein sequence ID" value="EMQ94074.1"/>
    <property type="molecule type" value="Genomic_DNA"/>
</dbReference>
<dbReference type="InterPro" id="IPR006140">
    <property type="entry name" value="D-isomer_DH_NAD-bd"/>
</dbReference>
<dbReference type="InterPro" id="IPR050418">
    <property type="entry name" value="D-iso_2-hydroxyacid_DH_PdxB"/>
</dbReference>
<evidence type="ECO:0000259" key="5">
    <source>
        <dbReference type="Pfam" id="PF00389"/>
    </source>
</evidence>
<dbReference type="Pfam" id="PF02826">
    <property type="entry name" value="2-Hacid_dh_C"/>
    <property type="match status" value="1"/>
</dbReference>
<dbReference type="CDD" id="cd05303">
    <property type="entry name" value="PGDH_2"/>
    <property type="match status" value="1"/>
</dbReference>
<dbReference type="GO" id="GO:0051287">
    <property type="term" value="F:NAD binding"/>
    <property type="evidence" value="ECO:0007669"/>
    <property type="project" value="InterPro"/>
</dbReference>
<evidence type="ECO:0000313" key="7">
    <source>
        <dbReference type="EMBL" id="EMQ94074.1"/>
    </source>
</evidence>
<evidence type="ECO:0000256" key="1">
    <source>
        <dbReference type="ARBA" id="ARBA00005854"/>
    </source>
</evidence>
<dbReference type="eggNOG" id="COG0111">
    <property type="taxonomic scope" value="Bacteria"/>
</dbReference>
<dbReference type="OrthoDB" id="9805416at2"/>
<dbReference type="InterPro" id="IPR036291">
    <property type="entry name" value="NAD(P)-bd_dom_sf"/>
</dbReference>
<dbReference type="GeneID" id="98642272"/>
<feature type="domain" description="D-isomer specific 2-hydroxyacid dehydrogenase catalytic" evidence="5">
    <location>
        <begin position="6"/>
        <end position="318"/>
    </location>
</feature>
<dbReference type="InterPro" id="IPR006139">
    <property type="entry name" value="D-isomer_2_OHA_DH_cat_dom"/>
</dbReference>
<dbReference type="GO" id="GO:0016616">
    <property type="term" value="F:oxidoreductase activity, acting on the CH-OH group of donors, NAD or NADP as acceptor"/>
    <property type="evidence" value="ECO:0007669"/>
    <property type="project" value="InterPro"/>
</dbReference>
<proteinExistence type="inferred from homology"/>
<evidence type="ECO:0000256" key="4">
    <source>
        <dbReference type="RuleBase" id="RU003719"/>
    </source>
</evidence>
<feature type="domain" description="D-isomer specific 2-hydroxyacid dehydrogenase NAD-binding" evidence="6">
    <location>
        <begin position="108"/>
        <end position="293"/>
    </location>
</feature>
<accession>M7MX55</accession>
<keyword evidence="2 4" id="KW-0560">Oxidoreductase</keyword>
<dbReference type="SUPFAM" id="SSF52283">
    <property type="entry name" value="Formate/glycerate dehydrogenase catalytic domain-like"/>
    <property type="match status" value="1"/>
</dbReference>
<evidence type="ECO:0000256" key="2">
    <source>
        <dbReference type="ARBA" id="ARBA00023002"/>
    </source>
</evidence>
<dbReference type="PANTHER" id="PTHR43761">
    <property type="entry name" value="D-ISOMER SPECIFIC 2-HYDROXYACID DEHYDROGENASE FAMILY PROTEIN (AFU_ORTHOLOGUE AFUA_1G13630)"/>
    <property type="match status" value="1"/>
</dbReference>
<evidence type="ECO:0000259" key="6">
    <source>
        <dbReference type="Pfam" id="PF02826"/>
    </source>
</evidence>
<sequence length="320" mass="34503">MKVLANDGISKSGIEALEQEGFEVLTTTVAQEQLVNYINNNNIAVLLVRSATKVRKDIIDGCPSLKIIGRGGVGMDNIDVEYARNKGIHVINTPSASSHSVAELVFAHLFGGVRFLHDSNRNMPLDGDTQFKSLKKNYAHGVELKGKTLGIIGFGRIGKEVAKIALGIGMKVIASDKYVGKSNIKVEFYNGQFINVEIETEPTKEILKHADFVTLHVPAQDDYVIGEKQLEIMKDGVGIINAARGGVIDEVALVKALESGKVAFAGLDTFEEEPTPAIQVLMNGRISLTPHIGAATNEAQDRIGTELASQIISLLKTENA</sequence>
<comment type="caution">
    <text evidence="7">The sequence shown here is derived from an EMBL/GenBank/DDBJ whole genome shotgun (WGS) entry which is preliminary data.</text>
</comment>
<organism evidence="7 8">
    <name type="scientific">Xanthomarina gelatinilytica</name>
    <dbReference type="NCBI Taxonomy" id="1137281"/>
    <lineage>
        <taxon>Bacteria</taxon>
        <taxon>Pseudomonadati</taxon>
        <taxon>Bacteroidota</taxon>
        <taxon>Flavobacteriia</taxon>
        <taxon>Flavobacteriales</taxon>
        <taxon>Flavobacteriaceae</taxon>
        <taxon>Xanthomarina</taxon>
    </lineage>
</organism>
<dbReference type="Proteomes" id="UP000012024">
    <property type="component" value="Unassembled WGS sequence"/>
</dbReference>
<evidence type="ECO:0000256" key="3">
    <source>
        <dbReference type="ARBA" id="ARBA00023027"/>
    </source>
</evidence>
<gene>
    <name evidence="7" type="ORF">D778_01086</name>
</gene>
<dbReference type="PANTHER" id="PTHR43761:SF1">
    <property type="entry name" value="D-ISOMER SPECIFIC 2-HYDROXYACID DEHYDROGENASE CATALYTIC DOMAIN-CONTAINING PROTEIN-RELATED"/>
    <property type="match status" value="1"/>
</dbReference>
<keyword evidence="8" id="KW-1185">Reference proteome</keyword>
<dbReference type="AlphaFoldDB" id="M7MX55"/>
<reference evidence="7 8" key="1">
    <citation type="submission" date="2012-12" db="EMBL/GenBank/DDBJ databases">
        <title>Genome assembly of Formosa sp. AK20.</title>
        <authorList>
            <person name="Kumar R."/>
            <person name="Khatri I."/>
            <person name="Vaidya B."/>
            <person name="Subramanian S."/>
            <person name="Pinnaka A."/>
        </authorList>
    </citation>
    <scope>NUCLEOTIDE SEQUENCE [LARGE SCALE GENOMIC DNA]</scope>
    <source>
        <strain evidence="7 8">AK20</strain>
    </source>
</reference>
<dbReference type="Gene3D" id="3.40.50.720">
    <property type="entry name" value="NAD(P)-binding Rossmann-like Domain"/>
    <property type="match status" value="2"/>
</dbReference>
<name>M7MX55_9FLAO</name>
<protein>
    <submittedName>
        <fullName evidence="7">D-3-phosphoglycerate dehydrogenase</fullName>
    </submittedName>
</protein>
<dbReference type="RefSeq" id="WP_007651099.1">
    <property type="nucleotide sequence ID" value="NZ_ANLA01000020.1"/>
</dbReference>
<comment type="similarity">
    <text evidence="1 4">Belongs to the D-isomer specific 2-hydroxyacid dehydrogenase family.</text>
</comment>
<keyword evidence="3" id="KW-0520">NAD</keyword>
<dbReference type="SUPFAM" id="SSF51735">
    <property type="entry name" value="NAD(P)-binding Rossmann-fold domains"/>
    <property type="match status" value="1"/>
</dbReference>
<evidence type="ECO:0000313" key="8">
    <source>
        <dbReference type="Proteomes" id="UP000012024"/>
    </source>
</evidence>
<dbReference type="Pfam" id="PF00389">
    <property type="entry name" value="2-Hacid_dh"/>
    <property type="match status" value="1"/>
</dbReference>
<dbReference type="PATRIC" id="fig|1137281.3.peg.2441"/>